<feature type="region of interest" description="Disordered" evidence="1">
    <location>
        <begin position="1"/>
        <end position="56"/>
    </location>
</feature>
<evidence type="ECO:0008006" key="5">
    <source>
        <dbReference type="Google" id="ProtNLM"/>
    </source>
</evidence>
<keyword evidence="2" id="KW-0812">Transmembrane</keyword>
<feature type="compositionally biased region" description="Low complexity" evidence="1">
    <location>
        <begin position="315"/>
        <end position="326"/>
    </location>
</feature>
<feature type="compositionally biased region" description="Gly residues" evidence="1">
    <location>
        <begin position="191"/>
        <end position="216"/>
    </location>
</feature>
<sequence>MADEQYRWLDRETAERLLSGESPEAVDPADRDQAERLSSALGALSAPPPPAGGELPGEAAALAAFRKVREVREERAGRAGEAVSDVSAVPVAHRTGAAQGKGTDVGLVRIGAPSADRPGAERASRWARPVRFGLAAALTVGMVGGAAVLAGTGVLPTPSGVSGPAAPATATGPSERPLAPHPSKTDAPGGAAPGGEPGKPSGAAGGDTGQQDGPGTGADEDGGAVERGVKTGGLAAGNGRGKQIASACRALRDGRKLPGNRRRLLEGAAGGSAQVGPYCENVLATNGTGADAGTGSGPDSGSTAKRDGGNGNGSDEGAANGNANGNNGNGNGNNGNGNGNGNANGNANGGKNGNGNNGNGNGNANGGKNGNGNNGNGNGNGNGNNGNGNGNANGGKNGKGADASG</sequence>
<evidence type="ECO:0000256" key="1">
    <source>
        <dbReference type="SAM" id="MobiDB-lite"/>
    </source>
</evidence>
<feature type="compositionally biased region" description="Gly residues" evidence="1">
    <location>
        <begin position="230"/>
        <end position="240"/>
    </location>
</feature>
<evidence type="ECO:0000256" key="2">
    <source>
        <dbReference type="SAM" id="Phobius"/>
    </source>
</evidence>
<dbReference type="EMBL" id="JBHSOA010000009">
    <property type="protein sequence ID" value="MFC5851515.1"/>
    <property type="molecule type" value="Genomic_DNA"/>
</dbReference>
<keyword evidence="2" id="KW-0472">Membrane</keyword>
<accession>A0ABW1DTP9</accession>
<name>A0ABW1DTP9_9ACTN</name>
<dbReference type="Proteomes" id="UP001596180">
    <property type="component" value="Unassembled WGS sequence"/>
</dbReference>
<evidence type="ECO:0000313" key="3">
    <source>
        <dbReference type="EMBL" id="MFC5851515.1"/>
    </source>
</evidence>
<feature type="region of interest" description="Disordered" evidence="1">
    <location>
        <begin position="150"/>
        <end position="405"/>
    </location>
</feature>
<keyword evidence="2" id="KW-1133">Transmembrane helix</keyword>
<gene>
    <name evidence="3" type="ORF">ACFPZI_06585</name>
</gene>
<feature type="compositionally biased region" description="Gly residues" evidence="1">
    <location>
        <begin position="327"/>
        <end position="398"/>
    </location>
</feature>
<proteinExistence type="predicted"/>
<reference evidence="4" key="1">
    <citation type="journal article" date="2019" name="Int. J. Syst. Evol. Microbiol.">
        <title>The Global Catalogue of Microorganisms (GCM) 10K type strain sequencing project: providing services to taxonomists for standard genome sequencing and annotation.</title>
        <authorList>
            <consortium name="The Broad Institute Genomics Platform"/>
            <consortium name="The Broad Institute Genome Sequencing Center for Infectious Disease"/>
            <person name="Wu L."/>
            <person name="Ma J."/>
        </authorList>
    </citation>
    <scope>NUCLEOTIDE SEQUENCE [LARGE SCALE GENOMIC DNA]</scope>
    <source>
        <strain evidence="4">JCM 10411</strain>
    </source>
</reference>
<dbReference type="RefSeq" id="WP_381359371.1">
    <property type="nucleotide sequence ID" value="NZ_JBHSOA010000009.1"/>
</dbReference>
<evidence type="ECO:0000313" key="4">
    <source>
        <dbReference type="Proteomes" id="UP001596180"/>
    </source>
</evidence>
<feature type="transmembrane region" description="Helical" evidence="2">
    <location>
        <begin position="132"/>
        <end position="155"/>
    </location>
</feature>
<feature type="compositionally biased region" description="Basic and acidic residues" evidence="1">
    <location>
        <begin position="1"/>
        <end position="15"/>
    </location>
</feature>
<feature type="compositionally biased region" description="Low complexity" evidence="1">
    <location>
        <begin position="36"/>
        <end position="45"/>
    </location>
</feature>
<feature type="compositionally biased region" description="Low complexity" evidence="1">
    <location>
        <begin position="150"/>
        <end position="174"/>
    </location>
</feature>
<keyword evidence="4" id="KW-1185">Reference proteome</keyword>
<organism evidence="3 4">
    <name type="scientific">Streptomyces chlorus</name>
    <dbReference type="NCBI Taxonomy" id="887452"/>
    <lineage>
        <taxon>Bacteria</taxon>
        <taxon>Bacillati</taxon>
        <taxon>Actinomycetota</taxon>
        <taxon>Actinomycetes</taxon>
        <taxon>Kitasatosporales</taxon>
        <taxon>Streptomycetaceae</taxon>
        <taxon>Streptomyces</taxon>
    </lineage>
</organism>
<comment type="caution">
    <text evidence="3">The sequence shown here is derived from an EMBL/GenBank/DDBJ whole genome shotgun (WGS) entry which is preliminary data.</text>
</comment>
<protein>
    <recommendedName>
        <fullName evidence="5">Extensin</fullName>
    </recommendedName>
</protein>